<keyword evidence="4" id="KW-1185">Reference proteome</keyword>
<keyword evidence="2" id="KW-1133">Transmembrane helix</keyword>
<evidence type="ECO:0000256" key="1">
    <source>
        <dbReference type="SAM" id="MobiDB-lite"/>
    </source>
</evidence>
<feature type="transmembrane region" description="Helical" evidence="2">
    <location>
        <begin position="106"/>
        <end position="125"/>
    </location>
</feature>
<sequence>MSQQPPTQPGQPPYGHQPGQPPQGPPPGQAPYGQQPGQAPQGPPPGQAPYGQQPGQPPYGHPGAYGAMPTGGSEEQNKLAVLSVVFTGAGVLVPLVVMFLDPAGGFRPWLMVLGAALGLSFARNARQAVAQGRANNGSLAMVAFVLAIVILVFGLLLFLFAVGQGLF</sequence>
<reference evidence="4" key="1">
    <citation type="journal article" date="2019" name="Int. J. Syst. Evol. Microbiol.">
        <title>The Global Catalogue of Microorganisms (GCM) 10K type strain sequencing project: providing services to taxonomists for standard genome sequencing and annotation.</title>
        <authorList>
            <consortium name="The Broad Institute Genomics Platform"/>
            <consortium name="The Broad Institute Genome Sequencing Center for Infectious Disease"/>
            <person name="Wu L."/>
            <person name="Ma J."/>
        </authorList>
    </citation>
    <scope>NUCLEOTIDE SEQUENCE [LARGE SCALE GENOMIC DNA]</scope>
    <source>
        <strain evidence="4">JCM 1490</strain>
    </source>
</reference>
<protein>
    <recommendedName>
        <fullName evidence="5">DUF4190 domain-containing protein</fullName>
    </recommendedName>
</protein>
<keyword evidence="2" id="KW-0472">Membrane</keyword>
<feature type="transmembrane region" description="Helical" evidence="2">
    <location>
        <begin position="137"/>
        <end position="162"/>
    </location>
</feature>
<feature type="compositionally biased region" description="Pro residues" evidence="1">
    <location>
        <begin position="19"/>
        <end position="29"/>
    </location>
</feature>
<name>A0ABW2QE56_9MICO</name>
<dbReference type="RefSeq" id="WP_382396315.1">
    <property type="nucleotide sequence ID" value="NZ_JBHTCQ010000004.1"/>
</dbReference>
<comment type="caution">
    <text evidence="3">The sequence shown here is derived from an EMBL/GenBank/DDBJ whole genome shotgun (WGS) entry which is preliminary data.</text>
</comment>
<organism evidence="3 4">
    <name type="scientific">Georgenia alba</name>
    <dbReference type="NCBI Taxonomy" id="2233858"/>
    <lineage>
        <taxon>Bacteria</taxon>
        <taxon>Bacillati</taxon>
        <taxon>Actinomycetota</taxon>
        <taxon>Actinomycetes</taxon>
        <taxon>Micrococcales</taxon>
        <taxon>Bogoriellaceae</taxon>
        <taxon>Georgenia</taxon>
    </lineage>
</organism>
<proteinExistence type="predicted"/>
<evidence type="ECO:0000313" key="4">
    <source>
        <dbReference type="Proteomes" id="UP001596455"/>
    </source>
</evidence>
<feature type="compositionally biased region" description="Low complexity" evidence="1">
    <location>
        <begin position="30"/>
        <end position="40"/>
    </location>
</feature>
<keyword evidence="2" id="KW-0812">Transmembrane</keyword>
<feature type="compositionally biased region" description="Pro residues" evidence="1">
    <location>
        <begin position="1"/>
        <end position="12"/>
    </location>
</feature>
<dbReference type="Proteomes" id="UP001596455">
    <property type="component" value="Unassembled WGS sequence"/>
</dbReference>
<evidence type="ECO:0008006" key="5">
    <source>
        <dbReference type="Google" id="ProtNLM"/>
    </source>
</evidence>
<accession>A0ABW2QE56</accession>
<feature type="region of interest" description="Disordered" evidence="1">
    <location>
        <begin position="1"/>
        <end position="71"/>
    </location>
</feature>
<evidence type="ECO:0000256" key="2">
    <source>
        <dbReference type="SAM" id="Phobius"/>
    </source>
</evidence>
<evidence type="ECO:0000313" key="3">
    <source>
        <dbReference type="EMBL" id="MFC7406783.1"/>
    </source>
</evidence>
<dbReference type="EMBL" id="JBHTCQ010000004">
    <property type="protein sequence ID" value="MFC7406783.1"/>
    <property type="molecule type" value="Genomic_DNA"/>
</dbReference>
<gene>
    <name evidence="3" type="ORF">ACFQQL_16810</name>
</gene>
<feature type="transmembrane region" description="Helical" evidence="2">
    <location>
        <begin position="79"/>
        <end position="100"/>
    </location>
</feature>